<evidence type="ECO:0000313" key="4">
    <source>
        <dbReference type="Proteomes" id="UP000625033"/>
    </source>
</evidence>
<evidence type="ECO:0000259" key="2">
    <source>
        <dbReference type="Pfam" id="PF10646"/>
    </source>
</evidence>
<keyword evidence="4" id="KW-1185">Reference proteome</keyword>
<feature type="domain" description="GerMN" evidence="2">
    <location>
        <begin position="30"/>
        <end position="148"/>
    </location>
</feature>
<dbReference type="InterPro" id="IPR019606">
    <property type="entry name" value="GerMN"/>
</dbReference>
<protein>
    <recommendedName>
        <fullName evidence="2">GerMN domain-containing protein</fullName>
    </recommendedName>
</protein>
<dbReference type="EMBL" id="JADOTZ010000001">
    <property type="protein sequence ID" value="MBG6083357.1"/>
    <property type="molecule type" value="Genomic_DNA"/>
</dbReference>
<sequence>MTSAPAVTLDQESAARSARQESVTSTKLTPVYWFGDVDGAPRLYREFVHGQDHGDPIATSIHYMLSAQPFDPDYSSVWQATEDLGTSISTDNVITVDIGGDAFDADLSPERADAAVQQLVFTATAAAWNAGLLSEGAQPRVQLLIDGRSDRPAFGHVKLNRPIPRRGEYQAPVWLISPQHGSERSSGELEISGVAEHFAQGLRWRVRPLDSDSAQQSGAVTEQAEDGLYALALDLPAGTYEVSVWGLTEEGERRAEDSKTFSVGGKGS</sequence>
<dbReference type="AlphaFoldDB" id="A0A931GEC2"/>
<name>A0A931GEC2_9MICC</name>
<dbReference type="Pfam" id="PF10646">
    <property type="entry name" value="Germane"/>
    <property type="match status" value="1"/>
</dbReference>
<dbReference type="Proteomes" id="UP000625033">
    <property type="component" value="Unassembled WGS sequence"/>
</dbReference>
<proteinExistence type="predicted"/>
<comment type="caution">
    <text evidence="3">The sequence shown here is derived from an EMBL/GenBank/DDBJ whole genome shotgun (WGS) entry which is preliminary data.</text>
</comment>
<gene>
    <name evidence="3" type="ORF">IW252_000124</name>
</gene>
<reference evidence="3" key="1">
    <citation type="submission" date="2020-11" db="EMBL/GenBank/DDBJ databases">
        <title>Sequencing the genomes of 1000 actinobacteria strains.</title>
        <authorList>
            <person name="Klenk H.-P."/>
        </authorList>
    </citation>
    <scope>NUCLEOTIDE SEQUENCE</scope>
    <source>
        <strain evidence="3">DSM 26152</strain>
    </source>
</reference>
<evidence type="ECO:0000313" key="3">
    <source>
        <dbReference type="EMBL" id="MBG6083357.1"/>
    </source>
</evidence>
<dbReference type="RefSeq" id="WP_196834806.1">
    <property type="nucleotide sequence ID" value="NZ_JADOTZ010000001.1"/>
</dbReference>
<organism evidence="3 4">
    <name type="scientific">Zhihengliuella flava</name>
    <dbReference type="NCBI Taxonomy" id="1285193"/>
    <lineage>
        <taxon>Bacteria</taxon>
        <taxon>Bacillati</taxon>
        <taxon>Actinomycetota</taxon>
        <taxon>Actinomycetes</taxon>
        <taxon>Micrococcales</taxon>
        <taxon>Micrococcaceae</taxon>
        <taxon>Zhihengliuella</taxon>
    </lineage>
</organism>
<accession>A0A931GEC2</accession>
<evidence type="ECO:0000256" key="1">
    <source>
        <dbReference type="SAM" id="MobiDB-lite"/>
    </source>
</evidence>
<feature type="region of interest" description="Disordered" evidence="1">
    <location>
        <begin position="1"/>
        <end position="21"/>
    </location>
</feature>